<sequence>MQKSYLMAPGPTPVPEQVALRMAAPAIHHRTPQFSRLFRETHEGLKYLLQTENDVLMLASSGSGAMEGAVVNAMSSSEKAIVINGGKFGERWGKICEAYGLEVLWLNYPWGAPADPAQVEELLLQHENVGAVFVQACDTASTVAHPVACLGKLVQKHPRTLLVVDGITAVGAADIAMDRDGIDMLLVGSQKALMLPPGLACVGVSTKAWEKISQSDMPRFYFDFQKERKALAKDTTAYTPAASLITGLHEVLAMIRQEGLAHLHKRTELLARAARAGLQALGLELLAPAAPAASCSGARLPESLDGKALVRYLRDTMGVTVAGGQDHLEGKIIRINHMGYVDSFDIVTALAALEMALHRFGQPVKLGQGVAAAQEILLERYPS</sequence>
<keyword evidence="9" id="KW-0032">Aminotransferase</keyword>
<dbReference type="InterPro" id="IPR024169">
    <property type="entry name" value="SP_NH2Trfase/AEP_transaminase"/>
</dbReference>
<dbReference type="EMBL" id="JACHID010000007">
    <property type="protein sequence ID" value="MBB5021987.1"/>
    <property type="molecule type" value="Genomic_DNA"/>
</dbReference>
<evidence type="ECO:0000256" key="1">
    <source>
        <dbReference type="ARBA" id="ARBA00001933"/>
    </source>
</evidence>
<evidence type="ECO:0000256" key="4">
    <source>
        <dbReference type="PIRSR" id="PIRSR000524-1"/>
    </source>
</evidence>
<dbReference type="InterPro" id="IPR000192">
    <property type="entry name" value="Aminotrans_V_dom"/>
</dbReference>
<dbReference type="InterPro" id="IPR015422">
    <property type="entry name" value="PyrdxlP-dep_Trfase_small"/>
</dbReference>
<comment type="caution">
    <text evidence="9">The sequence shown here is derived from an EMBL/GenBank/DDBJ whole genome shotgun (WGS) entry which is preliminary data.</text>
</comment>
<dbReference type="Gene3D" id="3.40.640.10">
    <property type="entry name" value="Type I PLP-dependent aspartate aminotransferase-like (Major domain)"/>
    <property type="match status" value="1"/>
</dbReference>
<evidence type="ECO:0000256" key="3">
    <source>
        <dbReference type="ARBA" id="ARBA00022898"/>
    </source>
</evidence>
<dbReference type="Pfam" id="PF00266">
    <property type="entry name" value="Aminotran_5"/>
    <property type="match status" value="1"/>
</dbReference>
<comment type="similarity">
    <text evidence="2 6">Belongs to the class-V pyridoxal-phosphate-dependent aminotransferase family.</text>
</comment>
<dbReference type="InterPro" id="IPR015421">
    <property type="entry name" value="PyrdxlP-dep_Trfase_major"/>
</dbReference>
<feature type="binding site" evidence="4">
    <location>
        <position position="334"/>
    </location>
    <ligand>
        <name>substrate</name>
    </ligand>
</feature>
<dbReference type="Gene3D" id="3.90.1150.10">
    <property type="entry name" value="Aspartate Aminotransferase, domain 1"/>
    <property type="match status" value="1"/>
</dbReference>
<name>A0A7W7Y556_9BACT</name>
<keyword evidence="3 5" id="KW-0663">Pyridoxal phosphate</keyword>
<comment type="cofactor">
    <cofactor evidence="1 5 7">
        <name>pyridoxal 5'-phosphate</name>
        <dbReference type="ChEBI" id="CHEBI:597326"/>
    </cofactor>
</comment>
<dbReference type="SUPFAM" id="SSF53383">
    <property type="entry name" value="PLP-dependent transferases"/>
    <property type="match status" value="1"/>
</dbReference>
<evidence type="ECO:0000256" key="2">
    <source>
        <dbReference type="ARBA" id="ARBA00009236"/>
    </source>
</evidence>
<keyword evidence="9" id="KW-0808">Transferase</keyword>
<dbReference type="RefSeq" id="WP_183731670.1">
    <property type="nucleotide sequence ID" value="NZ_JACHID010000007.1"/>
</dbReference>
<dbReference type="GO" id="GO:0019265">
    <property type="term" value="P:glycine biosynthetic process, by transamination of glyoxylate"/>
    <property type="evidence" value="ECO:0007669"/>
    <property type="project" value="TreeGrafter"/>
</dbReference>
<reference evidence="9 10" key="1">
    <citation type="submission" date="2020-08" db="EMBL/GenBank/DDBJ databases">
        <title>Genomic Encyclopedia of Type Strains, Phase IV (KMG-IV): sequencing the most valuable type-strain genomes for metagenomic binning, comparative biology and taxonomic classification.</title>
        <authorList>
            <person name="Goeker M."/>
        </authorList>
    </citation>
    <scope>NUCLEOTIDE SEQUENCE [LARGE SCALE GENOMIC DNA]</scope>
    <source>
        <strain evidence="9 10">DSM 22071</strain>
    </source>
</reference>
<dbReference type="InterPro" id="IPR015424">
    <property type="entry name" value="PyrdxlP-dep_Trfase"/>
</dbReference>
<dbReference type="PANTHER" id="PTHR21152">
    <property type="entry name" value="AMINOTRANSFERASE CLASS V"/>
    <property type="match status" value="1"/>
</dbReference>
<accession>A0A7W7Y556</accession>
<dbReference type="PIRSF" id="PIRSF000524">
    <property type="entry name" value="SPT"/>
    <property type="match status" value="1"/>
</dbReference>
<feature type="domain" description="Aminotransferase class V" evidence="8">
    <location>
        <begin position="5"/>
        <end position="325"/>
    </location>
</feature>
<dbReference type="GO" id="GO:0008453">
    <property type="term" value="F:alanine-glyoxylate transaminase activity"/>
    <property type="evidence" value="ECO:0007669"/>
    <property type="project" value="TreeGrafter"/>
</dbReference>
<evidence type="ECO:0000313" key="10">
    <source>
        <dbReference type="Proteomes" id="UP000528322"/>
    </source>
</evidence>
<organism evidence="9 10">
    <name type="scientific">Desulfurispira natronophila</name>
    <dbReference type="NCBI Taxonomy" id="682562"/>
    <lineage>
        <taxon>Bacteria</taxon>
        <taxon>Pseudomonadati</taxon>
        <taxon>Chrysiogenota</taxon>
        <taxon>Chrysiogenia</taxon>
        <taxon>Chrysiogenales</taxon>
        <taxon>Chrysiogenaceae</taxon>
        <taxon>Desulfurispira</taxon>
    </lineage>
</organism>
<protein>
    <submittedName>
        <fullName evidence="9">Aspartate aminotransferase-like enzyme</fullName>
    </submittedName>
</protein>
<evidence type="ECO:0000256" key="5">
    <source>
        <dbReference type="PIRSR" id="PIRSR000524-50"/>
    </source>
</evidence>
<dbReference type="Proteomes" id="UP000528322">
    <property type="component" value="Unassembled WGS sequence"/>
</dbReference>
<evidence type="ECO:0000256" key="6">
    <source>
        <dbReference type="RuleBase" id="RU004075"/>
    </source>
</evidence>
<evidence type="ECO:0000259" key="8">
    <source>
        <dbReference type="Pfam" id="PF00266"/>
    </source>
</evidence>
<evidence type="ECO:0000256" key="7">
    <source>
        <dbReference type="RuleBase" id="RU004504"/>
    </source>
</evidence>
<gene>
    <name evidence="9" type="ORF">HNR37_001304</name>
</gene>
<dbReference type="GO" id="GO:0004760">
    <property type="term" value="F:L-serine-pyruvate transaminase activity"/>
    <property type="evidence" value="ECO:0007669"/>
    <property type="project" value="TreeGrafter"/>
</dbReference>
<keyword evidence="10" id="KW-1185">Reference proteome</keyword>
<feature type="modified residue" description="N6-(pyridoxal phosphate)lysine" evidence="5">
    <location>
        <position position="191"/>
    </location>
</feature>
<dbReference type="AlphaFoldDB" id="A0A7W7Y556"/>
<evidence type="ECO:0000313" key="9">
    <source>
        <dbReference type="EMBL" id="MBB5021987.1"/>
    </source>
</evidence>
<dbReference type="PROSITE" id="PS00595">
    <property type="entry name" value="AA_TRANSFER_CLASS_5"/>
    <property type="match status" value="1"/>
</dbReference>
<proteinExistence type="inferred from homology"/>
<dbReference type="PANTHER" id="PTHR21152:SF40">
    <property type="entry name" value="ALANINE--GLYOXYLATE AMINOTRANSFERASE"/>
    <property type="match status" value="1"/>
</dbReference>
<dbReference type="InterPro" id="IPR020578">
    <property type="entry name" value="Aminotrans_V_PyrdxlP_BS"/>
</dbReference>